<dbReference type="CDD" id="cd22858">
    <property type="entry name" value="Nsa1"/>
    <property type="match status" value="1"/>
</dbReference>
<dbReference type="InterPro" id="IPR015943">
    <property type="entry name" value="WD40/YVTN_repeat-like_dom_sf"/>
</dbReference>
<dbReference type="AlphaFoldDB" id="A0A9P7BIL5"/>
<comment type="subunit">
    <text evidence="3">Component of the pre-66S ribosomal particle.</text>
</comment>
<feature type="region of interest" description="Disordered" evidence="5">
    <location>
        <begin position="91"/>
        <end position="113"/>
    </location>
</feature>
<feature type="compositionally biased region" description="Acidic residues" evidence="5">
    <location>
        <begin position="415"/>
        <end position="425"/>
    </location>
</feature>
<comment type="similarity">
    <text evidence="2">Belongs to the NSA1 family.</text>
</comment>
<sequence length="446" mass="50257">MKLIIACEDTGAIKVINAVHGTDTSKPSTDDAPQTPVTITTHASENNTRKNKILQLVQSKKSGNIIATRLNGSVEVYDISKILKEEQQLNKETKKNDDDNNNNNNNNNDDDKSLVDLLPLIHEHKDIIPELTEKEGESFISALIDDNDRLIVTTNKGSVFIWSSEDEITQDPIKFILPLNENESIESFQIHPGKDNINYVAYGGKETDLRIVKLPSDINGKPEIVFKAKNVSNSRLELRVPIHIKKILFDKSSTPENFKLYTFTLWGDMRIYESKLGRKPRSSILVLPKKAPIINSIWLGNEFVVCDNTGIVVKVNPESGSQISKFKGQIGTTQALNNFNNSILATTGSDRYIRAYDNQTRECIVKVFVGTQSNAILIIQDNESLNNDGKRGKKISISGKYENNNSIDSKTEQENEKEESSDEEELWNKLESNITQRRKRRKITLV</sequence>
<reference evidence="6" key="1">
    <citation type="submission" date="2020-11" db="EMBL/GenBank/DDBJ databases">
        <title>Kefir isolates.</title>
        <authorList>
            <person name="Marcisauskas S."/>
            <person name="Kim Y."/>
            <person name="Blasche S."/>
        </authorList>
    </citation>
    <scope>NUCLEOTIDE SEQUENCE</scope>
    <source>
        <strain evidence="6">Olga-1</strain>
    </source>
</reference>
<dbReference type="GO" id="GO:0005730">
    <property type="term" value="C:nucleolus"/>
    <property type="evidence" value="ECO:0007669"/>
    <property type="project" value="InterPro"/>
</dbReference>
<name>A0A9P7BIL5_9ASCO</name>
<dbReference type="PANTHER" id="PTHR16038">
    <property type="entry name" value="NOP SEVEN ASSOCIATED PROTEIN 1"/>
    <property type="match status" value="1"/>
</dbReference>
<dbReference type="PANTHER" id="PTHR16038:SF4">
    <property type="entry name" value="WD REPEAT-CONTAINING PROTEIN 74"/>
    <property type="match status" value="1"/>
</dbReference>
<feature type="region of interest" description="Disordered" evidence="5">
    <location>
        <begin position="22"/>
        <end position="46"/>
    </location>
</feature>
<evidence type="ECO:0000313" key="7">
    <source>
        <dbReference type="Proteomes" id="UP000697127"/>
    </source>
</evidence>
<evidence type="ECO:0000256" key="5">
    <source>
        <dbReference type="SAM" id="MobiDB-lite"/>
    </source>
</evidence>
<evidence type="ECO:0000256" key="4">
    <source>
        <dbReference type="ARBA" id="ARBA00014234"/>
    </source>
</evidence>
<comment type="caution">
    <text evidence="6">The sequence shown here is derived from an EMBL/GenBank/DDBJ whole genome shotgun (WGS) entry which is preliminary data.</text>
</comment>
<feature type="region of interest" description="Disordered" evidence="5">
    <location>
        <begin position="396"/>
        <end position="426"/>
    </location>
</feature>
<protein>
    <recommendedName>
        <fullName evidence="4">Ribosome biogenesis protein NSA1</fullName>
    </recommendedName>
</protein>
<dbReference type="OrthoDB" id="18388at2759"/>
<proteinExistence type="inferred from homology"/>
<dbReference type="Gene3D" id="2.130.10.10">
    <property type="entry name" value="YVTN repeat-like/Quinoprotein amine dehydrogenase"/>
    <property type="match status" value="1"/>
</dbReference>
<dbReference type="Proteomes" id="UP000697127">
    <property type="component" value="Unassembled WGS sequence"/>
</dbReference>
<dbReference type="SUPFAM" id="SSF50978">
    <property type="entry name" value="WD40 repeat-like"/>
    <property type="match status" value="1"/>
</dbReference>
<gene>
    <name evidence="6" type="primary">NSA1</name>
    <name evidence="6" type="ORF">C6P40_001667</name>
</gene>
<evidence type="ECO:0000256" key="2">
    <source>
        <dbReference type="ARBA" id="ARBA00007861"/>
    </source>
</evidence>
<organism evidence="6 7">
    <name type="scientific">Pichia californica</name>
    <dbReference type="NCBI Taxonomy" id="460514"/>
    <lineage>
        <taxon>Eukaryota</taxon>
        <taxon>Fungi</taxon>
        <taxon>Dikarya</taxon>
        <taxon>Ascomycota</taxon>
        <taxon>Saccharomycotina</taxon>
        <taxon>Pichiomycetes</taxon>
        <taxon>Pichiales</taxon>
        <taxon>Pichiaceae</taxon>
        <taxon>Pichia</taxon>
    </lineage>
</organism>
<dbReference type="InterPro" id="IPR036322">
    <property type="entry name" value="WD40_repeat_dom_sf"/>
</dbReference>
<dbReference type="GO" id="GO:0030687">
    <property type="term" value="C:preribosome, large subunit precursor"/>
    <property type="evidence" value="ECO:0007669"/>
    <property type="project" value="TreeGrafter"/>
</dbReference>
<evidence type="ECO:0000256" key="3">
    <source>
        <dbReference type="ARBA" id="ARBA00011187"/>
    </source>
</evidence>
<dbReference type="GO" id="GO:0042273">
    <property type="term" value="P:ribosomal large subunit biogenesis"/>
    <property type="evidence" value="ECO:0007669"/>
    <property type="project" value="InterPro"/>
</dbReference>
<accession>A0A9P7BIL5</accession>
<comment type="function">
    <text evidence="1">Involved in the biogenesis of the 60S ribosomal subunit.</text>
</comment>
<dbReference type="EMBL" id="PUHW01000002">
    <property type="protein sequence ID" value="KAG0691383.1"/>
    <property type="molecule type" value="Genomic_DNA"/>
</dbReference>
<evidence type="ECO:0000313" key="6">
    <source>
        <dbReference type="EMBL" id="KAG0691383.1"/>
    </source>
</evidence>
<keyword evidence="7" id="KW-1185">Reference proteome</keyword>
<evidence type="ECO:0000256" key="1">
    <source>
        <dbReference type="ARBA" id="ARBA00002889"/>
    </source>
</evidence>
<dbReference type="InterPro" id="IPR037379">
    <property type="entry name" value="WDR74/Nsa1"/>
</dbReference>